<evidence type="ECO:0000313" key="1">
    <source>
        <dbReference type="EMBL" id="KAI3789235.1"/>
    </source>
</evidence>
<reference evidence="1 2" key="2">
    <citation type="journal article" date="2022" name="Mol. Ecol. Resour.">
        <title>The genomes of chicory, endive, great burdock and yacon provide insights into Asteraceae paleo-polyploidization history and plant inulin production.</title>
        <authorList>
            <person name="Fan W."/>
            <person name="Wang S."/>
            <person name="Wang H."/>
            <person name="Wang A."/>
            <person name="Jiang F."/>
            <person name="Liu H."/>
            <person name="Zhao H."/>
            <person name="Xu D."/>
            <person name="Zhang Y."/>
        </authorList>
    </citation>
    <scope>NUCLEOTIDE SEQUENCE [LARGE SCALE GENOMIC DNA]</scope>
    <source>
        <strain evidence="2">cv. Punajuju</strain>
        <tissue evidence="1">Leaves</tissue>
    </source>
</reference>
<dbReference type="EMBL" id="CM042009">
    <property type="protein sequence ID" value="KAI3789235.1"/>
    <property type="molecule type" value="Genomic_DNA"/>
</dbReference>
<reference evidence="2" key="1">
    <citation type="journal article" date="2022" name="Mol. Ecol. Resour.">
        <title>The genomes of chicory, endive, great burdock and yacon provide insights into Asteraceae palaeo-polyploidization history and plant inulin production.</title>
        <authorList>
            <person name="Fan W."/>
            <person name="Wang S."/>
            <person name="Wang H."/>
            <person name="Wang A."/>
            <person name="Jiang F."/>
            <person name="Liu H."/>
            <person name="Zhao H."/>
            <person name="Xu D."/>
            <person name="Zhang Y."/>
        </authorList>
    </citation>
    <scope>NUCLEOTIDE SEQUENCE [LARGE SCALE GENOMIC DNA]</scope>
    <source>
        <strain evidence="2">cv. Punajuju</strain>
    </source>
</reference>
<dbReference type="Proteomes" id="UP001055811">
    <property type="component" value="Linkage Group LG01"/>
</dbReference>
<protein>
    <submittedName>
        <fullName evidence="1">Uncharacterized protein</fullName>
    </submittedName>
</protein>
<comment type="caution">
    <text evidence="1">The sequence shown here is derived from an EMBL/GenBank/DDBJ whole genome shotgun (WGS) entry which is preliminary data.</text>
</comment>
<organism evidence="1 2">
    <name type="scientific">Cichorium intybus</name>
    <name type="common">Chicory</name>
    <dbReference type="NCBI Taxonomy" id="13427"/>
    <lineage>
        <taxon>Eukaryota</taxon>
        <taxon>Viridiplantae</taxon>
        <taxon>Streptophyta</taxon>
        <taxon>Embryophyta</taxon>
        <taxon>Tracheophyta</taxon>
        <taxon>Spermatophyta</taxon>
        <taxon>Magnoliopsida</taxon>
        <taxon>eudicotyledons</taxon>
        <taxon>Gunneridae</taxon>
        <taxon>Pentapetalae</taxon>
        <taxon>asterids</taxon>
        <taxon>campanulids</taxon>
        <taxon>Asterales</taxon>
        <taxon>Asteraceae</taxon>
        <taxon>Cichorioideae</taxon>
        <taxon>Cichorieae</taxon>
        <taxon>Cichoriinae</taxon>
        <taxon>Cichorium</taxon>
    </lineage>
</organism>
<accession>A0ACB9H1L5</accession>
<proteinExistence type="predicted"/>
<keyword evidence="2" id="KW-1185">Reference proteome</keyword>
<name>A0ACB9H1L5_CICIN</name>
<gene>
    <name evidence="1" type="ORF">L2E82_02027</name>
</gene>
<sequence length="106" mass="12619">MKDWSFNTIVAITGTIDDNKRRTRLNLLKMKRYELLSCWSELDLVELEDQLSHQVYKIDPEIAVDIFKMDPNFLNNENKYQDFKKKIHGDESEEEEEEEGCQDSDD</sequence>
<evidence type="ECO:0000313" key="2">
    <source>
        <dbReference type="Proteomes" id="UP001055811"/>
    </source>
</evidence>